<dbReference type="InterPro" id="IPR016040">
    <property type="entry name" value="NAD(P)-bd_dom"/>
</dbReference>
<evidence type="ECO:0000259" key="1">
    <source>
        <dbReference type="Pfam" id="PF16363"/>
    </source>
</evidence>
<dbReference type="EC" id="4.2.1.47" evidence="3"/>
<accession>A0AAU8I8T1</accession>
<keyword evidence="3" id="KW-0456">Lyase</keyword>
<dbReference type="GO" id="GO:0008446">
    <property type="term" value="F:GDP-mannose 4,6-dehydratase activity"/>
    <property type="evidence" value="ECO:0007669"/>
    <property type="project" value="UniProtKB-EC"/>
</dbReference>
<gene>
    <name evidence="2" type="ORF">L3V74_08970</name>
    <name evidence="3" type="ORF">Q7W82_05940</name>
</gene>
<dbReference type="EMBL" id="JAKJPQ010000006">
    <property type="protein sequence ID" value="MCI2261672.1"/>
    <property type="molecule type" value="Genomic_DNA"/>
</dbReference>
<dbReference type="Proteomes" id="UP001430647">
    <property type="component" value="Unassembled WGS sequence"/>
</dbReference>
<dbReference type="KEGG" id="xin:Q7W82_05940"/>
<proteinExistence type="predicted"/>
<feature type="domain" description="NAD(P)-binding" evidence="1">
    <location>
        <begin position="40"/>
        <end position="295"/>
    </location>
</feature>
<name>A0AAU8I8T1_9XANT</name>
<dbReference type="Pfam" id="PF16363">
    <property type="entry name" value="GDP_Man_Dehyd"/>
    <property type="match status" value="1"/>
</dbReference>
<evidence type="ECO:0000313" key="4">
    <source>
        <dbReference type="Proteomes" id="UP001430647"/>
    </source>
</evidence>
<reference evidence="3" key="3">
    <citation type="submission" date="2023-08" db="EMBL/GenBank/DDBJ databases">
        <title>Complete genome sequence of Xanthomonas indica.</title>
        <authorList>
            <person name="Patil P.B."/>
            <person name="Rana R."/>
        </authorList>
    </citation>
    <scope>NUCLEOTIDE SEQUENCE</scope>
    <source>
        <strain evidence="3">PPL560</strain>
    </source>
</reference>
<keyword evidence="4" id="KW-1185">Reference proteome</keyword>
<evidence type="ECO:0000313" key="3">
    <source>
        <dbReference type="EMBL" id="XCI81702.1"/>
    </source>
</evidence>
<dbReference type="EMBL" id="CP131914">
    <property type="protein sequence ID" value="XCI81702.1"/>
    <property type="molecule type" value="Genomic_DNA"/>
</dbReference>
<dbReference type="InterPro" id="IPR036291">
    <property type="entry name" value="NAD(P)-bd_dom_sf"/>
</dbReference>
<dbReference type="AlphaFoldDB" id="A0AAU8I8T1"/>
<sequence length="303" mass="32513">MTSRLLVTGASGFVGGHLLAAVKAGDFGSEVQPIAWPSGKDLRDELAVAAFVSESGPTDVIHLAAQSFVPRAIAQPKETYEINVIGTLNLLEALSASGFKGRFLYVSSGDVYGRVALDSLPVDHVTVPCPGNPYASSKLAAEELCLQWGRRTGRDVLIARPFNHIGPGQSADFVVSSLAHQVVAIKQGRQSPVIDVGDIEATRDFTDVRDVVAAYAAILASGRPQRRYLVGSGVERTVAQVLQHMQSLAGTAAEVRVDPARLRPSDQRRMVADATQTTLDTGWRPKIEFDQTLNDILTSVRNK</sequence>
<dbReference type="RefSeq" id="WP_242159714.1">
    <property type="nucleotide sequence ID" value="NZ_CP131914.1"/>
</dbReference>
<evidence type="ECO:0000313" key="2">
    <source>
        <dbReference type="EMBL" id="MCI2261672.1"/>
    </source>
</evidence>
<organism evidence="3">
    <name type="scientific">Xanthomonas indica</name>
    <dbReference type="NCBI Taxonomy" id="2912242"/>
    <lineage>
        <taxon>Bacteria</taxon>
        <taxon>Pseudomonadati</taxon>
        <taxon>Pseudomonadota</taxon>
        <taxon>Gammaproteobacteria</taxon>
        <taxon>Lysobacterales</taxon>
        <taxon>Lysobacteraceae</taxon>
        <taxon>Xanthomonas</taxon>
    </lineage>
</organism>
<reference evidence="2 4" key="1">
    <citation type="journal article" date="2022" name="Curr. Microbiol.">
        <title>Xanthomonas indica sp. nov., a Novel Member of Non-Pathogenic Xanthomonas Community from Healthy Rice Seeds.</title>
        <authorList>
            <person name="Rana R."/>
            <person name="Madhavan V.N."/>
            <person name="Saroha T."/>
            <person name="Bansal K."/>
            <person name="Kaur A."/>
            <person name="Sonti R.V."/>
            <person name="Patel H.K."/>
            <person name="Patil P.B."/>
        </authorList>
    </citation>
    <scope>NUCLEOTIDE SEQUENCE [LARGE SCALE GENOMIC DNA]</scope>
    <source>
        <strain evidence="2 4">PPL560</strain>
    </source>
</reference>
<dbReference type="PANTHER" id="PTHR43000">
    <property type="entry name" value="DTDP-D-GLUCOSE 4,6-DEHYDRATASE-RELATED"/>
    <property type="match status" value="1"/>
</dbReference>
<dbReference type="SUPFAM" id="SSF51735">
    <property type="entry name" value="NAD(P)-binding Rossmann-fold domains"/>
    <property type="match status" value="1"/>
</dbReference>
<reference evidence="2" key="2">
    <citation type="submission" date="2022-01" db="EMBL/GenBank/DDBJ databases">
        <authorList>
            <person name="Rana R."/>
            <person name="Patil P.B."/>
        </authorList>
    </citation>
    <scope>NUCLEOTIDE SEQUENCE</scope>
    <source>
        <strain evidence="2">PPL560</strain>
    </source>
</reference>
<dbReference type="Gene3D" id="3.40.50.720">
    <property type="entry name" value="NAD(P)-binding Rossmann-like Domain"/>
    <property type="match status" value="1"/>
</dbReference>
<dbReference type="Gene3D" id="3.90.25.10">
    <property type="entry name" value="UDP-galactose 4-epimerase, domain 1"/>
    <property type="match status" value="1"/>
</dbReference>
<protein>
    <submittedName>
        <fullName evidence="3">GDP-mannose 4,6-dehydratase</fullName>
        <ecNumber evidence="3">4.2.1.47</ecNumber>
    </submittedName>
</protein>